<keyword evidence="4 5" id="KW-0472">Membrane</keyword>
<protein>
    <submittedName>
        <fullName evidence="7">WGS project CCBQ000000000 data, contig 00015</fullName>
    </submittedName>
</protein>
<evidence type="ECO:0000256" key="4">
    <source>
        <dbReference type="ARBA" id="ARBA00023136"/>
    </source>
</evidence>
<dbReference type="Proteomes" id="UP000031516">
    <property type="component" value="Unassembled WGS sequence"/>
</dbReference>
<reference evidence="7 8" key="1">
    <citation type="submission" date="2014-03" db="EMBL/GenBank/DDBJ databases">
        <title>The genome of Kluyveromyces dobzhanskii.</title>
        <authorList>
            <person name="Nystedt B."/>
            <person name="Astrom S."/>
        </authorList>
    </citation>
    <scope>NUCLEOTIDE SEQUENCE [LARGE SCALE GENOMIC DNA]</scope>
    <source>
        <strain evidence="7 8">CBS 2104</strain>
    </source>
</reference>
<keyword evidence="3 5" id="KW-1133">Transmembrane helix</keyword>
<dbReference type="PANTHER" id="PTHR15407">
    <property type="entry name" value="FUKUTIN-RELATED"/>
    <property type="match status" value="1"/>
</dbReference>
<evidence type="ECO:0000256" key="5">
    <source>
        <dbReference type="SAM" id="Phobius"/>
    </source>
</evidence>
<evidence type="ECO:0000259" key="6">
    <source>
        <dbReference type="Pfam" id="PF04991"/>
    </source>
</evidence>
<sequence length="983" mass="112512">MQDHRGRNAVWFLTIAAVLVTLYSSFFLFWTDHGAVSGGSWNGGRLNQQQQQAAAAAAAAAASAAEALAEARFGAGTVDASVGSVISDGTTGVASKYRQIQRFLFDWRFNTSVFYLRPYTVQTLLARLPSAEEAGTEAETGVEAALSKLKSYDYDPRLSTAVYFDYINDNFEAVAGASAGADGGATLPFNWYDWSDLSSLNDFIDLDPEEKMDCSFVVRKYFPLQQLKKLESKFGKKLFEHDRMKSLGMDAFLDNTKLIDPQTVDPAVNVDEHCVSNQQSAYSPGFMSFKLLNWSRPEVYNLQARSRLYSDPGTQPISITFLSNQSALQIPVSTANSIGEGENWKPNSMLFNGLLGTYLQKTQKTLNLQQEFDPRPIWSQLSSKIESTTSSFGNKLPYRLELNESSFEFNALGRYNELKSLEDSGNLTAHQRHYMDALELSLNTHYIDLPKYFEEASHVTDMAHLGHHYDARFFRGGLDQEEVTARLDSIIRAWLNFAVANDLTTWLAHGTLYGWLYNGLAFTWDGDHDVQMPIRDLNVMAEKFNQSVIVEDPTRGNGRYFLDVGTYITSRGQGNGNNNIDARFIDVDSGLYVDITGLSVSAQPIADRFDWLVNKYHEDLKENPDSLPYYKDPNVVANVSGITVLDRLKYELELNKTEGQLTRSRHEYLSKHIRETTKEKVYLSDKLNDRYNINKHAQAYNCRNRHFQTLFELSPLRLTFFHGVPAYVPNLVLKDLNAEYKVPIENGYQCYEGRCYVPELRAWFPLDKVQRMVKLIEKNPNLKKPLSEKAISKLERNEFELLLMEFSQDPELEPFFIYAVNTFQVGAFRQRELELTYDSKIMGSEKNLFLSEFVKNRYFNPVKKDPFQQSLEASMWNDFIESTDIPYSKIEDLWKQLKSKVARQMLKLNEKYANKKLDWAYEAGSQVPESSFNFNVKGERFFIMGKKWNNRLFVRDPVDLDSSITQQYHLKDEKKYTTKKDAQ</sequence>
<comment type="subcellular location">
    <subcellularLocation>
        <location evidence="1">Membrane</location>
        <topology evidence="1">Single-pass membrane protein</topology>
    </subcellularLocation>
</comment>
<gene>
    <name evidence="7" type="ORF">KLDO_g4201</name>
</gene>
<evidence type="ECO:0000256" key="1">
    <source>
        <dbReference type="ARBA" id="ARBA00004167"/>
    </source>
</evidence>
<dbReference type="GO" id="GO:0016020">
    <property type="term" value="C:membrane"/>
    <property type="evidence" value="ECO:0007669"/>
    <property type="project" value="UniProtKB-SubCell"/>
</dbReference>
<organism evidence="7 8">
    <name type="scientific">Kluyveromyces dobzhanskii CBS 2104</name>
    <dbReference type="NCBI Taxonomy" id="1427455"/>
    <lineage>
        <taxon>Eukaryota</taxon>
        <taxon>Fungi</taxon>
        <taxon>Dikarya</taxon>
        <taxon>Ascomycota</taxon>
        <taxon>Saccharomycotina</taxon>
        <taxon>Saccharomycetes</taxon>
        <taxon>Saccharomycetales</taxon>
        <taxon>Saccharomycetaceae</taxon>
        <taxon>Kluyveromyces</taxon>
    </lineage>
</organism>
<evidence type="ECO:0000313" key="7">
    <source>
        <dbReference type="EMBL" id="CDO95980.1"/>
    </source>
</evidence>
<keyword evidence="8" id="KW-1185">Reference proteome</keyword>
<comment type="caution">
    <text evidence="7">The sequence shown here is derived from an EMBL/GenBank/DDBJ whole genome shotgun (WGS) entry which is preliminary data.</text>
</comment>
<feature type="domain" description="LicD/FKTN/FKRP nucleotidyltransferase" evidence="6">
    <location>
        <begin position="500"/>
        <end position="741"/>
    </location>
</feature>
<name>A0A0A8LCR8_9SACH</name>
<accession>A0A0A8LCR8</accession>
<dbReference type="AlphaFoldDB" id="A0A0A8LCR8"/>
<evidence type="ECO:0000256" key="3">
    <source>
        <dbReference type="ARBA" id="ARBA00022989"/>
    </source>
</evidence>
<evidence type="ECO:0000256" key="2">
    <source>
        <dbReference type="ARBA" id="ARBA00022692"/>
    </source>
</evidence>
<evidence type="ECO:0000313" key="8">
    <source>
        <dbReference type="Proteomes" id="UP000031516"/>
    </source>
</evidence>
<dbReference type="Pfam" id="PF04991">
    <property type="entry name" value="LicD"/>
    <property type="match status" value="1"/>
</dbReference>
<dbReference type="PANTHER" id="PTHR15407:SF28">
    <property type="entry name" value="RIBITOL-5-PHOSPHATE TRANSFERASE FKTN"/>
    <property type="match status" value="1"/>
</dbReference>
<feature type="transmembrane region" description="Helical" evidence="5">
    <location>
        <begin position="9"/>
        <end position="30"/>
    </location>
</feature>
<dbReference type="InterPro" id="IPR009644">
    <property type="entry name" value="FKTN/MNN4/W02B3.4-1"/>
</dbReference>
<dbReference type="OrthoDB" id="444255at2759"/>
<dbReference type="InterPro" id="IPR007074">
    <property type="entry name" value="LicD/FKTN/FKRP_NTP_transf"/>
</dbReference>
<keyword evidence="2 5" id="KW-0812">Transmembrane</keyword>
<proteinExistence type="predicted"/>
<dbReference type="GO" id="GO:0009100">
    <property type="term" value="P:glycoprotein metabolic process"/>
    <property type="evidence" value="ECO:0007669"/>
    <property type="project" value="UniProtKB-ARBA"/>
</dbReference>
<dbReference type="EMBL" id="CCBQ010000045">
    <property type="protein sequence ID" value="CDO95980.1"/>
    <property type="molecule type" value="Genomic_DNA"/>
</dbReference>